<organism evidence="11 12">
    <name type="scientific">Fructobacillus fructosus</name>
    <dbReference type="NCBI Taxonomy" id="1631"/>
    <lineage>
        <taxon>Bacteria</taxon>
        <taxon>Bacillati</taxon>
        <taxon>Bacillota</taxon>
        <taxon>Bacilli</taxon>
        <taxon>Lactobacillales</taxon>
        <taxon>Lactobacillaceae</taxon>
        <taxon>Fructobacillus</taxon>
    </lineage>
</organism>
<evidence type="ECO:0000256" key="2">
    <source>
        <dbReference type="ARBA" id="ARBA00022642"/>
    </source>
</evidence>
<keyword evidence="12" id="KW-1185">Reference proteome</keyword>
<dbReference type="PANTHER" id="PTHR43816:SF1">
    <property type="entry name" value="NICOTINAMIDE PHOSPHORIBOSYLTRANSFERASE"/>
    <property type="match status" value="1"/>
</dbReference>
<evidence type="ECO:0000259" key="9">
    <source>
        <dbReference type="Pfam" id="PF04095"/>
    </source>
</evidence>
<evidence type="ECO:0000313" key="11">
    <source>
        <dbReference type="EMBL" id="CAK1224375.1"/>
    </source>
</evidence>
<keyword evidence="4 11" id="KW-0808">Transferase</keyword>
<accession>A0ABM9MLC9</accession>
<dbReference type="EMBL" id="CAUZLR010000001">
    <property type="protein sequence ID" value="CAK1224375.1"/>
    <property type="molecule type" value="Genomic_DNA"/>
</dbReference>
<gene>
    <name evidence="11" type="ORF">R54839_PPFHFPJH_00120</name>
</gene>
<evidence type="ECO:0000256" key="6">
    <source>
        <dbReference type="ARBA" id="ARBA00035024"/>
    </source>
</evidence>
<evidence type="ECO:0000256" key="4">
    <source>
        <dbReference type="ARBA" id="ARBA00022679"/>
    </source>
</evidence>
<dbReference type="InterPro" id="IPR016471">
    <property type="entry name" value="Nicotinamide_PRibTrfase"/>
</dbReference>
<feature type="domain" description="Nicotinate/nicotinamide phosphoribosyltransferase" evidence="9">
    <location>
        <begin position="172"/>
        <end position="443"/>
    </location>
</feature>
<evidence type="ECO:0000259" key="10">
    <source>
        <dbReference type="Pfam" id="PF18127"/>
    </source>
</evidence>
<dbReference type="SUPFAM" id="SSF51690">
    <property type="entry name" value="Nicotinate/Quinolinate PRTase C-terminal domain-like"/>
    <property type="match status" value="1"/>
</dbReference>
<dbReference type="Gene3D" id="3.20.20.70">
    <property type="entry name" value="Aldolase class I"/>
    <property type="match status" value="1"/>
</dbReference>
<comment type="pathway">
    <text evidence="5">Cofactor biosynthesis; NAD(+) biosynthesis; nicotinamide D-ribonucleotide from 5-phospho-alpha-D-ribose 1-diphosphate and nicotinamide: step 1/1.</text>
</comment>
<dbReference type="Proteomes" id="UP001314261">
    <property type="component" value="Unassembled WGS sequence"/>
</dbReference>
<evidence type="ECO:0000256" key="8">
    <source>
        <dbReference type="ARBA" id="ARBA00047835"/>
    </source>
</evidence>
<dbReference type="PANTHER" id="PTHR43816">
    <property type="entry name" value="NICOTINAMIDE PHOSPHORIBOSYLTRANSFERASE"/>
    <property type="match status" value="1"/>
</dbReference>
<dbReference type="GO" id="GO:0047280">
    <property type="term" value="F:nicotinamide phosphoribosyltransferase activity"/>
    <property type="evidence" value="ECO:0007669"/>
    <property type="project" value="UniProtKB-EC"/>
</dbReference>
<dbReference type="NCBIfam" id="NF006629">
    <property type="entry name" value="PRK09198.1"/>
    <property type="match status" value="1"/>
</dbReference>
<dbReference type="PIRSF" id="PIRSF005943">
    <property type="entry name" value="NMPRT"/>
    <property type="match status" value="1"/>
</dbReference>
<comment type="caution">
    <text evidence="11">The sequence shown here is derived from an EMBL/GenBank/DDBJ whole genome shotgun (WGS) entry which is preliminary data.</text>
</comment>
<dbReference type="InterPro" id="IPR013785">
    <property type="entry name" value="Aldolase_TIM"/>
</dbReference>
<comment type="catalytic activity">
    <reaction evidence="8">
        <text>beta-nicotinamide D-ribonucleotide + diphosphate = 5-phospho-alpha-D-ribose 1-diphosphate + nicotinamide + H(+)</text>
        <dbReference type="Rhea" id="RHEA:16149"/>
        <dbReference type="ChEBI" id="CHEBI:14649"/>
        <dbReference type="ChEBI" id="CHEBI:15378"/>
        <dbReference type="ChEBI" id="CHEBI:17154"/>
        <dbReference type="ChEBI" id="CHEBI:33019"/>
        <dbReference type="ChEBI" id="CHEBI:58017"/>
        <dbReference type="EC" id="2.4.2.12"/>
    </reaction>
    <physiologicalReaction direction="right-to-left" evidence="8">
        <dbReference type="Rhea" id="RHEA:16151"/>
    </physiologicalReaction>
</comment>
<dbReference type="RefSeq" id="WP_187753363.1">
    <property type="nucleotide sequence ID" value="NZ_CAUZLR010000001.1"/>
</dbReference>
<keyword evidence="3 11" id="KW-0328">Glycosyltransferase</keyword>
<evidence type="ECO:0000313" key="12">
    <source>
        <dbReference type="Proteomes" id="UP001314261"/>
    </source>
</evidence>
<evidence type="ECO:0000256" key="5">
    <source>
        <dbReference type="ARBA" id="ARBA00035007"/>
    </source>
</evidence>
<evidence type="ECO:0000256" key="1">
    <source>
        <dbReference type="ARBA" id="ARBA00010897"/>
    </source>
</evidence>
<evidence type="ECO:0000256" key="7">
    <source>
        <dbReference type="ARBA" id="ARBA00035036"/>
    </source>
</evidence>
<protein>
    <recommendedName>
        <fullName evidence="7">Nicotinamide phosphoribosyltransferase</fullName>
        <ecNumber evidence="6">2.4.2.12</ecNumber>
    </recommendedName>
</protein>
<sequence>MTMNLILATDAYKLTHHLQYPQNINKLYSYGEARVGGKYPTISWFGLSMILHDYFQSQITTEMIDEAEKVAEETFGTKAYFNRSVWEKVRDLGYFPVRIKALPEGMEVPTGTALFTIESTEDWFATSLNALEVVLMHVWYPTTIATNSLYIKKRLLPLVEKTGSVDSLPLMVNDFGLRGATSLESGERGGAAHLLHFRGSDNLAASNYFAKVYGQEGRALSIWATEHSVATAYGSGQGEFDYLNAQLDRTPDDAPVSIVIDSYDTFNFVKHVVGSPEMVKRIQEREGRVVLRPDSGDPITMDLAVLDILADIFGTEVNDKGYKVLRHNVGLIQGDGMKADTIIKLYEALIDRGWSTDNLVVGSGGGLLQEGFTRDTERFAIKAAYAHTSDGADLAIKKQPKTDPTKASKAGLLKVIVDENGQLQTVPQQTAGKDLLETVYENGQITAAPIADIFERAERHLKDNRQLGRVNG</sequence>
<keyword evidence="2" id="KW-0662">Pyridine nucleotide biosynthesis</keyword>
<dbReference type="InterPro" id="IPR041525">
    <property type="entry name" value="N/Namide_PRibTrfase"/>
</dbReference>
<dbReference type="Pfam" id="PF18127">
    <property type="entry name" value="NAMPT_N"/>
    <property type="match status" value="1"/>
</dbReference>
<dbReference type="Pfam" id="PF04095">
    <property type="entry name" value="NAPRTase"/>
    <property type="match status" value="1"/>
</dbReference>
<name>A0ABM9MLC9_9LACO</name>
<proteinExistence type="inferred from homology"/>
<reference evidence="11 12" key="1">
    <citation type="submission" date="2023-10" db="EMBL/GenBank/DDBJ databases">
        <authorList>
            <person name="Botero Cardona J."/>
        </authorList>
    </citation>
    <scope>NUCLEOTIDE SEQUENCE [LARGE SCALE GENOMIC DNA]</scope>
    <source>
        <strain evidence="11 12">R-54839</strain>
    </source>
</reference>
<feature type="domain" description="Nicotinamide phosphoribosyltransferase N-terminal" evidence="10">
    <location>
        <begin position="4"/>
        <end position="98"/>
    </location>
</feature>
<evidence type="ECO:0000256" key="3">
    <source>
        <dbReference type="ARBA" id="ARBA00022676"/>
    </source>
</evidence>
<comment type="similarity">
    <text evidence="1">Belongs to the NAPRTase family.</text>
</comment>
<dbReference type="EC" id="2.4.2.12" evidence="6"/>
<dbReference type="InterPro" id="IPR036068">
    <property type="entry name" value="Nicotinate_pribotase-like_C"/>
</dbReference>
<dbReference type="InterPro" id="IPR041529">
    <property type="entry name" value="DUF5598"/>
</dbReference>